<accession>A0A8S3WB84</accession>
<keyword evidence="2" id="KW-0732">Signal</keyword>
<keyword evidence="1" id="KW-0812">Transmembrane</keyword>
<keyword evidence="1" id="KW-0472">Membrane</keyword>
<evidence type="ECO:0000313" key="3">
    <source>
        <dbReference type="EMBL" id="CAG4951311.1"/>
    </source>
</evidence>
<protein>
    <submittedName>
        <fullName evidence="3">(apollo) hypothetical protein</fullName>
    </submittedName>
</protein>
<keyword evidence="1" id="KW-1133">Transmembrane helix</keyword>
<feature type="chain" id="PRO_5035905579" evidence="2">
    <location>
        <begin position="22"/>
        <end position="188"/>
    </location>
</feature>
<evidence type="ECO:0000256" key="2">
    <source>
        <dbReference type="SAM" id="SignalP"/>
    </source>
</evidence>
<organism evidence="3 4">
    <name type="scientific">Parnassius apollo</name>
    <name type="common">Apollo butterfly</name>
    <name type="synonym">Papilio apollo</name>
    <dbReference type="NCBI Taxonomy" id="110799"/>
    <lineage>
        <taxon>Eukaryota</taxon>
        <taxon>Metazoa</taxon>
        <taxon>Ecdysozoa</taxon>
        <taxon>Arthropoda</taxon>
        <taxon>Hexapoda</taxon>
        <taxon>Insecta</taxon>
        <taxon>Pterygota</taxon>
        <taxon>Neoptera</taxon>
        <taxon>Endopterygota</taxon>
        <taxon>Lepidoptera</taxon>
        <taxon>Glossata</taxon>
        <taxon>Ditrysia</taxon>
        <taxon>Papilionoidea</taxon>
        <taxon>Papilionidae</taxon>
        <taxon>Parnassiinae</taxon>
        <taxon>Parnassini</taxon>
        <taxon>Parnassius</taxon>
        <taxon>Parnassius</taxon>
    </lineage>
</organism>
<dbReference type="AlphaFoldDB" id="A0A8S3WB84"/>
<reference evidence="3" key="1">
    <citation type="submission" date="2021-04" db="EMBL/GenBank/DDBJ databases">
        <authorList>
            <person name="Tunstrom K."/>
        </authorList>
    </citation>
    <scope>NUCLEOTIDE SEQUENCE</scope>
</reference>
<dbReference type="EMBL" id="CAJQZP010000255">
    <property type="protein sequence ID" value="CAG4951311.1"/>
    <property type="molecule type" value="Genomic_DNA"/>
</dbReference>
<dbReference type="Proteomes" id="UP000691718">
    <property type="component" value="Unassembled WGS sequence"/>
</dbReference>
<comment type="caution">
    <text evidence="3">The sequence shown here is derived from an EMBL/GenBank/DDBJ whole genome shotgun (WGS) entry which is preliminary data.</text>
</comment>
<dbReference type="OrthoDB" id="8187791at2759"/>
<gene>
    <name evidence="3" type="ORF">PAPOLLO_LOCUS4395</name>
</gene>
<proteinExistence type="predicted"/>
<keyword evidence="4" id="KW-1185">Reference proteome</keyword>
<feature type="signal peptide" evidence="2">
    <location>
        <begin position="1"/>
        <end position="21"/>
    </location>
</feature>
<name>A0A8S3WB84_PARAO</name>
<sequence>MYLNIISITAVLLYGSVVVSAQSGAVSRCYHFTWLGPRYNNESVFLNATCQEATRLADGIPCVQPLVVSYDGTWPDVEYIWTHHSSEATCIIGQSDVCAQYTYYFDGHVENSTYMCTRAVDSFGDAVTSGCYQQRNGSFATRVCFCRSVPGGVPCNEAVVKSVVSLTIFIIAVALVVNENILTILKTL</sequence>
<evidence type="ECO:0000313" key="4">
    <source>
        <dbReference type="Proteomes" id="UP000691718"/>
    </source>
</evidence>
<feature type="transmembrane region" description="Helical" evidence="1">
    <location>
        <begin position="163"/>
        <end position="185"/>
    </location>
</feature>
<evidence type="ECO:0000256" key="1">
    <source>
        <dbReference type="SAM" id="Phobius"/>
    </source>
</evidence>